<dbReference type="InterPro" id="IPR035926">
    <property type="entry name" value="NusB-like_sf"/>
</dbReference>
<proteinExistence type="inferred from homology"/>
<evidence type="ECO:0000256" key="10">
    <source>
        <dbReference type="ARBA" id="ARBA00022884"/>
    </source>
</evidence>
<sequence>MTKPTDKATTPAGAGASQRAWAARAVSAVLDDKRSLDAALAAVPASLPGADRALVSALAYGTLREYRRLDAILAPRVSRAPQPLLNALLLVGLYQLEYMRVPAHAAVHATVSATGELKLDKARGMVNAILRGHQRAGVPKLSEAPGLVYSHPDWLVEAIRRDWPDRWEDVLAANNAQAPMHLRVNRRATSRDSYLLRLGEHELVGTPMPFDATGVTLAEPVSAAELPGFASGEVSIQDGGAQRAAGLLAPEDGQRVLDACAAPGNKSAHLLESADIDLLALDVDAARLATLGETLERLNLKATAVAADACDLDAWWDGRPFDRILLDAPCSGTGVIRRHPDIKWLRRESDIAAAVRRQIALLNVLWRALAPGGRLVYATCSLLRAEGVDVVADFLDRRPDAREHVMDVEWGEAEAHGRRIAPGDHEFDGFYYAVLERTAD</sequence>
<dbReference type="InterPro" id="IPR054728">
    <property type="entry name" value="RsmB-like_ferredoxin"/>
</dbReference>
<dbReference type="InterPro" id="IPR006027">
    <property type="entry name" value="NusB_RsmB_TIM44"/>
</dbReference>
<feature type="binding site" evidence="14">
    <location>
        <position position="282"/>
    </location>
    <ligand>
        <name>S-adenosyl-L-methionine</name>
        <dbReference type="ChEBI" id="CHEBI:59789"/>
    </ligand>
</feature>
<dbReference type="RefSeq" id="WP_380685744.1">
    <property type="nucleotide sequence ID" value="NZ_JBHRSS010000001.1"/>
</dbReference>
<dbReference type="NCBIfam" id="TIGR00563">
    <property type="entry name" value="rsmB"/>
    <property type="match status" value="1"/>
</dbReference>
<evidence type="ECO:0000256" key="13">
    <source>
        <dbReference type="ARBA" id="ARBA00047283"/>
    </source>
</evidence>
<keyword evidence="5" id="KW-0963">Cytoplasm</keyword>
<dbReference type="Gene3D" id="1.10.287.730">
    <property type="entry name" value="Helix hairpin bin"/>
    <property type="match status" value="1"/>
</dbReference>
<gene>
    <name evidence="16" type="primary">rsmB</name>
    <name evidence="16" type="ORF">ACFOSU_01500</name>
</gene>
<dbReference type="Gene3D" id="1.10.940.10">
    <property type="entry name" value="NusB-like"/>
    <property type="match status" value="1"/>
</dbReference>
<dbReference type="Pfam" id="PF01189">
    <property type="entry name" value="Methyltr_RsmB-F"/>
    <property type="match status" value="1"/>
</dbReference>
<evidence type="ECO:0000313" key="17">
    <source>
        <dbReference type="Proteomes" id="UP001595462"/>
    </source>
</evidence>
<dbReference type="PROSITE" id="PS01153">
    <property type="entry name" value="NOL1_NOP2_SUN"/>
    <property type="match status" value="1"/>
</dbReference>
<evidence type="ECO:0000256" key="11">
    <source>
        <dbReference type="ARBA" id="ARBA00030399"/>
    </source>
</evidence>
<evidence type="ECO:0000256" key="6">
    <source>
        <dbReference type="ARBA" id="ARBA00022552"/>
    </source>
</evidence>
<feature type="binding site" evidence="14">
    <location>
        <begin position="260"/>
        <end position="266"/>
    </location>
    <ligand>
        <name>S-adenosyl-L-methionine</name>
        <dbReference type="ChEBI" id="CHEBI:59789"/>
    </ligand>
</feature>
<evidence type="ECO:0000256" key="2">
    <source>
        <dbReference type="ARBA" id="ARBA00004496"/>
    </source>
</evidence>
<dbReference type="EMBL" id="JBHRSS010000001">
    <property type="protein sequence ID" value="MFC3102560.1"/>
    <property type="molecule type" value="Genomic_DNA"/>
</dbReference>
<feature type="binding site" evidence="14">
    <location>
        <position position="327"/>
    </location>
    <ligand>
        <name>S-adenosyl-L-methionine</name>
        <dbReference type="ChEBI" id="CHEBI:59789"/>
    </ligand>
</feature>
<dbReference type="EC" id="2.1.1.176" evidence="4"/>
<evidence type="ECO:0000259" key="15">
    <source>
        <dbReference type="PROSITE" id="PS51686"/>
    </source>
</evidence>
<evidence type="ECO:0000256" key="3">
    <source>
        <dbReference type="ARBA" id="ARBA00007494"/>
    </source>
</evidence>
<dbReference type="Pfam" id="PF01029">
    <property type="entry name" value="NusB"/>
    <property type="match status" value="1"/>
</dbReference>
<dbReference type="GO" id="GO:0008168">
    <property type="term" value="F:methyltransferase activity"/>
    <property type="evidence" value="ECO:0007669"/>
    <property type="project" value="UniProtKB-KW"/>
</dbReference>
<dbReference type="InterPro" id="IPR049560">
    <property type="entry name" value="MeTrfase_RsmB-F_NOP2_cat"/>
</dbReference>
<evidence type="ECO:0000313" key="16">
    <source>
        <dbReference type="EMBL" id="MFC3102560.1"/>
    </source>
</evidence>
<keyword evidence="9 14" id="KW-0949">S-adenosyl-L-methionine</keyword>
<dbReference type="Gene3D" id="3.40.50.150">
    <property type="entry name" value="Vaccinia Virus protein VP39"/>
    <property type="match status" value="1"/>
</dbReference>
<dbReference type="PANTHER" id="PTHR22807">
    <property type="entry name" value="NOP2 YEAST -RELATED NOL1/NOP2/FMU SUN DOMAIN-CONTAINING"/>
    <property type="match status" value="1"/>
</dbReference>
<keyword evidence="7 14" id="KW-0489">Methyltransferase</keyword>
<dbReference type="GO" id="GO:0032259">
    <property type="term" value="P:methylation"/>
    <property type="evidence" value="ECO:0007669"/>
    <property type="project" value="UniProtKB-KW"/>
</dbReference>
<dbReference type="Proteomes" id="UP001595462">
    <property type="component" value="Unassembled WGS sequence"/>
</dbReference>
<accession>A0ABV7EIQ3</accession>
<dbReference type="InterPro" id="IPR018314">
    <property type="entry name" value="RsmB/NOL1/NOP2-like_CS"/>
</dbReference>
<dbReference type="SUPFAM" id="SSF53335">
    <property type="entry name" value="S-adenosyl-L-methionine-dependent methyltransferases"/>
    <property type="match status" value="1"/>
</dbReference>
<dbReference type="CDD" id="cd02440">
    <property type="entry name" value="AdoMet_MTases"/>
    <property type="match status" value="1"/>
</dbReference>
<evidence type="ECO:0000256" key="12">
    <source>
        <dbReference type="ARBA" id="ARBA00031088"/>
    </source>
</evidence>
<keyword evidence="6" id="KW-0698">rRNA processing</keyword>
<evidence type="ECO:0000256" key="5">
    <source>
        <dbReference type="ARBA" id="ARBA00022490"/>
    </source>
</evidence>
<evidence type="ECO:0000256" key="14">
    <source>
        <dbReference type="PROSITE-ProRule" id="PRU01023"/>
    </source>
</evidence>
<dbReference type="InterPro" id="IPR004573">
    <property type="entry name" value="rRNA_ssu_MeTfrase_B"/>
</dbReference>
<feature type="active site" description="Nucleophile" evidence="14">
    <location>
        <position position="380"/>
    </location>
</feature>
<feature type="binding site" evidence="14">
    <location>
        <position position="308"/>
    </location>
    <ligand>
        <name>S-adenosyl-L-methionine</name>
        <dbReference type="ChEBI" id="CHEBI:59789"/>
    </ligand>
</feature>
<dbReference type="InterPro" id="IPR001678">
    <property type="entry name" value="MeTrfase_RsmB-F_NOP2_dom"/>
</dbReference>
<reference evidence="17" key="1">
    <citation type="journal article" date="2019" name="Int. J. Syst. Evol. Microbiol.">
        <title>The Global Catalogue of Microorganisms (GCM) 10K type strain sequencing project: providing services to taxonomists for standard genome sequencing and annotation.</title>
        <authorList>
            <consortium name="The Broad Institute Genomics Platform"/>
            <consortium name="The Broad Institute Genome Sequencing Center for Infectious Disease"/>
            <person name="Wu L."/>
            <person name="Ma J."/>
        </authorList>
    </citation>
    <scope>NUCLEOTIDE SEQUENCE [LARGE SCALE GENOMIC DNA]</scope>
    <source>
        <strain evidence="17">KCTC 52640</strain>
    </source>
</reference>
<dbReference type="SUPFAM" id="SSF48013">
    <property type="entry name" value="NusB-like"/>
    <property type="match status" value="1"/>
</dbReference>
<dbReference type="Pfam" id="PF22458">
    <property type="entry name" value="RsmF-B_ferredox"/>
    <property type="match status" value="1"/>
</dbReference>
<evidence type="ECO:0000256" key="4">
    <source>
        <dbReference type="ARBA" id="ARBA00012140"/>
    </source>
</evidence>
<dbReference type="Gene3D" id="3.30.70.1170">
    <property type="entry name" value="Sun protein, domain 3"/>
    <property type="match status" value="1"/>
</dbReference>
<evidence type="ECO:0000256" key="8">
    <source>
        <dbReference type="ARBA" id="ARBA00022679"/>
    </source>
</evidence>
<comment type="similarity">
    <text evidence="3 14">Belongs to the class I-like SAM-binding methyltransferase superfamily. RsmB/NOP family.</text>
</comment>
<dbReference type="InterPro" id="IPR029063">
    <property type="entry name" value="SAM-dependent_MTases_sf"/>
</dbReference>
<evidence type="ECO:0000256" key="9">
    <source>
        <dbReference type="ARBA" id="ARBA00022691"/>
    </source>
</evidence>
<evidence type="ECO:0000256" key="7">
    <source>
        <dbReference type="ARBA" id="ARBA00022603"/>
    </source>
</evidence>
<keyword evidence="8 14" id="KW-0808">Transferase</keyword>
<comment type="caution">
    <text evidence="16">The sequence shown here is derived from an EMBL/GenBank/DDBJ whole genome shotgun (WGS) entry which is preliminary data.</text>
</comment>
<comment type="catalytic activity">
    <reaction evidence="13">
        <text>cytidine(967) in 16S rRNA + S-adenosyl-L-methionine = 5-methylcytidine(967) in 16S rRNA + S-adenosyl-L-homocysteine + H(+)</text>
        <dbReference type="Rhea" id="RHEA:42748"/>
        <dbReference type="Rhea" id="RHEA-COMP:10219"/>
        <dbReference type="Rhea" id="RHEA-COMP:10220"/>
        <dbReference type="ChEBI" id="CHEBI:15378"/>
        <dbReference type="ChEBI" id="CHEBI:57856"/>
        <dbReference type="ChEBI" id="CHEBI:59789"/>
        <dbReference type="ChEBI" id="CHEBI:74483"/>
        <dbReference type="ChEBI" id="CHEBI:82748"/>
        <dbReference type="EC" id="2.1.1.176"/>
    </reaction>
</comment>
<dbReference type="PANTHER" id="PTHR22807:SF61">
    <property type="entry name" value="NOL1_NOP2_SUN FAMILY PROTEIN _ ANTITERMINATION NUSB DOMAIN-CONTAINING PROTEIN"/>
    <property type="match status" value="1"/>
</dbReference>
<name>A0ABV7EIQ3_9GAMM</name>
<feature type="domain" description="SAM-dependent MTase RsmB/NOP-type" evidence="15">
    <location>
        <begin position="170"/>
        <end position="438"/>
    </location>
</feature>
<protein>
    <recommendedName>
        <fullName evidence="4">16S rRNA (cytosine(967)-C(5))-methyltransferase</fullName>
        <ecNumber evidence="4">2.1.1.176</ecNumber>
    </recommendedName>
    <alternativeName>
        <fullName evidence="11">16S rRNA m5C967 methyltransferase</fullName>
    </alternativeName>
    <alternativeName>
        <fullName evidence="12">rRNA (cytosine-C(5)-)-methyltransferase RsmB</fullName>
    </alternativeName>
</protein>
<keyword evidence="10 14" id="KW-0694">RNA-binding</keyword>
<comment type="subcellular location">
    <subcellularLocation>
        <location evidence="2">Cytoplasm</location>
    </subcellularLocation>
</comment>
<dbReference type="PRINTS" id="PR02008">
    <property type="entry name" value="RCMTFAMILY"/>
</dbReference>
<organism evidence="16 17">
    <name type="scientific">Salinisphaera aquimarina</name>
    <dbReference type="NCBI Taxonomy" id="2094031"/>
    <lineage>
        <taxon>Bacteria</taxon>
        <taxon>Pseudomonadati</taxon>
        <taxon>Pseudomonadota</taxon>
        <taxon>Gammaproteobacteria</taxon>
        <taxon>Salinisphaerales</taxon>
        <taxon>Salinisphaeraceae</taxon>
        <taxon>Salinisphaera</taxon>
    </lineage>
</organism>
<keyword evidence="17" id="KW-1185">Reference proteome</keyword>
<comment type="function">
    <text evidence="1">Specifically methylates the cytosine at position 967 (m5C967) of 16S rRNA.</text>
</comment>
<dbReference type="InterPro" id="IPR023267">
    <property type="entry name" value="RCMT"/>
</dbReference>
<evidence type="ECO:0000256" key="1">
    <source>
        <dbReference type="ARBA" id="ARBA00002724"/>
    </source>
</evidence>
<dbReference type="NCBIfam" id="NF008149">
    <property type="entry name" value="PRK10901.1"/>
    <property type="match status" value="1"/>
</dbReference>
<dbReference type="PROSITE" id="PS51686">
    <property type="entry name" value="SAM_MT_RSMB_NOP"/>
    <property type="match status" value="1"/>
</dbReference>